<dbReference type="AlphaFoldDB" id="A0AAJ0EZ67"/>
<dbReference type="Pfam" id="PF20737">
    <property type="entry name" value="Glyco_hydro127C"/>
    <property type="match status" value="1"/>
</dbReference>
<proteinExistence type="predicted"/>
<dbReference type="RefSeq" id="XP_060430842.1">
    <property type="nucleotide sequence ID" value="XM_060577191.1"/>
</dbReference>
<name>A0AAJ0EZ67_9PEZI</name>
<dbReference type="Pfam" id="PF07944">
    <property type="entry name" value="Beta-AFase-like_GH127_cat"/>
    <property type="match status" value="1"/>
</dbReference>
<dbReference type="Proteomes" id="UP001224890">
    <property type="component" value="Unassembled WGS sequence"/>
</dbReference>
<dbReference type="InterPro" id="IPR049174">
    <property type="entry name" value="Beta-AFase-like"/>
</dbReference>
<evidence type="ECO:0000313" key="4">
    <source>
        <dbReference type="Proteomes" id="UP001224890"/>
    </source>
</evidence>
<gene>
    <name evidence="3" type="ORF">BDP55DRAFT_693120</name>
</gene>
<evidence type="ECO:0000259" key="1">
    <source>
        <dbReference type="Pfam" id="PF07944"/>
    </source>
</evidence>
<dbReference type="InterPro" id="IPR049049">
    <property type="entry name" value="Beta-AFase-like_GH127_C"/>
</dbReference>
<organism evidence="3 4">
    <name type="scientific">Colletotrichum godetiae</name>
    <dbReference type="NCBI Taxonomy" id="1209918"/>
    <lineage>
        <taxon>Eukaryota</taxon>
        <taxon>Fungi</taxon>
        <taxon>Dikarya</taxon>
        <taxon>Ascomycota</taxon>
        <taxon>Pezizomycotina</taxon>
        <taxon>Sordariomycetes</taxon>
        <taxon>Hypocreomycetidae</taxon>
        <taxon>Glomerellales</taxon>
        <taxon>Glomerellaceae</taxon>
        <taxon>Colletotrichum</taxon>
        <taxon>Colletotrichum acutatum species complex</taxon>
    </lineage>
</organism>
<accession>A0AAJ0EZ67</accession>
<feature type="domain" description="Non-reducing end beta-L-arabinofuranosidase-like GH127 C-terminal" evidence="2">
    <location>
        <begin position="407"/>
        <end position="523"/>
    </location>
</feature>
<dbReference type="PANTHER" id="PTHR43465:SF2">
    <property type="entry name" value="DUF1680 DOMAIN PROTEIN (AFU_ORTHOLOGUE AFUA_1G08910)"/>
    <property type="match status" value="1"/>
</dbReference>
<evidence type="ECO:0000313" key="3">
    <source>
        <dbReference type="EMBL" id="KAK1676839.1"/>
    </source>
</evidence>
<dbReference type="PANTHER" id="PTHR43465">
    <property type="entry name" value="DUF1680 DOMAIN PROTEIN (AFU_ORTHOLOGUE AFUA_1G08910)"/>
    <property type="match status" value="1"/>
</dbReference>
<feature type="domain" description="Non-reducing end beta-L-arabinofuranosidase-like GH127 catalytic" evidence="1">
    <location>
        <begin position="35"/>
        <end position="354"/>
    </location>
</feature>
<dbReference type="InterPro" id="IPR012878">
    <property type="entry name" value="Beta-AFase-like_GH127_cat"/>
</dbReference>
<dbReference type="GeneID" id="85461717"/>
<keyword evidence="4" id="KW-1185">Reference proteome</keyword>
<comment type="caution">
    <text evidence="3">The sequence shown here is derived from an EMBL/GenBank/DDBJ whole genome shotgun (WGS) entry which is preliminary data.</text>
</comment>
<protein>
    <submittedName>
        <fullName evidence="3">Uncharacterized protein</fullName>
    </submittedName>
</protein>
<evidence type="ECO:0000259" key="2">
    <source>
        <dbReference type="Pfam" id="PF20737"/>
    </source>
</evidence>
<dbReference type="EMBL" id="JAHMHR010000016">
    <property type="protein sequence ID" value="KAK1676839.1"/>
    <property type="molecule type" value="Genomic_DNA"/>
</dbReference>
<sequence length="528" mass="59578">MAKVPGFAFCHWPYHCGFHHCSVAKIRVSGESHRDLWSHIPHAFWDSDAYKTTEAACNLLLTQPNDNMLRVVEDTVEMIRETQHPDGFLNSFYTVRGVESRWTNLRYLHELYCLSHLGRLLEVEIRSIHHMDPVFGREKSKKRGYPDHQEIEFDLLRLDDMTGDLLALKPITHNDNDETCFHHETLARGADPYGGLGSDVKGWFHGPPDYAYNQAHRPIGEQTEIRGHAIRAMYYYTAVVDLVRRQVTSDPDVVECKQMYVTGAVGAYHQTEGFGEAFVLNDLEMESCYGETCACSALIIELRPEYADVMEKCLYNGFLGDISSDGAAFYDQNALRTRAGQPKERERWFACCSHVAKLVGSLGSLLYSTDDIKGLMAVHPCVQSEVELMLADTEVRLSLSKSAHQLYAHPRTGKDEVCLRQGLLAYCLEDMENAGIHIDHIALGNKRALKEGSPVYIATTHGVTPLLVTGRKLMHVGVMTGKPNRLHGPKAWEYDVEPLQLTVTPYFLLVNCGGNGTMRVWTPRFKIS</sequence>
<reference evidence="3" key="1">
    <citation type="submission" date="2021-06" db="EMBL/GenBank/DDBJ databases">
        <title>Comparative genomics, transcriptomics and evolutionary studies reveal genomic signatures of adaptation to plant cell wall in hemibiotrophic fungi.</title>
        <authorList>
            <consortium name="DOE Joint Genome Institute"/>
            <person name="Baroncelli R."/>
            <person name="Diaz J.F."/>
            <person name="Benocci T."/>
            <person name="Peng M."/>
            <person name="Battaglia E."/>
            <person name="Haridas S."/>
            <person name="Andreopoulos W."/>
            <person name="Labutti K."/>
            <person name="Pangilinan J."/>
            <person name="Floch G.L."/>
            <person name="Makela M.R."/>
            <person name="Henrissat B."/>
            <person name="Grigoriev I.V."/>
            <person name="Crouch J.A."/>
            <person name="De Vries R.P."/>
            <person name="Sukno S.A."/>
            <person name="Thon M.R."/>
        </authorList>
    </citation>
    <scope>NUCLEOTIDE SEQUENCE</scope>
    <source>
        <strain evidence="3">CBS 193.32</strain>
    </source>
</reference>